<dbReference type="AlphaFoldDB" id="A0A0N1N3E1"/>
<feature type="transmembrane region" description="Helical" evidence="1">
    <location>
        <begin position="140"/>
        <end position="159"/>
    </location>
</feature>
<proteinExistence type="predicted"/>
<dbReference type="EMBL" id="LGSZ01000019">
    <property type="protein sequence ID" value="KPH82545.1"/>
    <property type="molecule type" value="Genomic_DNA"/>
</dbReference>
<feature type="transmembrane region" description="Helical" evidence="1">
    <location>
        <begin position="87"/>
        <end position="105"/>
    </location>
</feature>
<evidence type="ECO:0000256" key="1">
    <source>
        <dbReference type="SAM" id="Phobius"/>
    </source>
</evidence>
<comment type="caution">
    <text evidence="3">The sequence shown here is derived from an EMBL/GenBank/DDBJ whole genome shotgun (WGS) entry which is preliminary data.</text>
</comment>
<keyword evidence="1" id="KW-0472">Membrane</keyword>
<sequence>MSLNQIEKAQGVRVRSSQDLAAGLFMLLLAGLAMVMSWELPMGTLRQLGPGMLPKSFAVICAFLGALLVLSSLRFEGEALSGWSWRGVFFVLGAACVFALCIRGFDIGPIHVPQLGLAVAGPLVILISGLAADDFRPKELVIFAVAMSTACALLFKYALSLPIPLAPWLLGI</sequence>
<dbReference type="InterPro" id="IPR009936">
    <property type="entry name" value="DUF1468"/>
</dbReference>
<evidence type="ECO:0000313" key="4">
    <source>
        <dbReference type="Proteomes" id="UP000037822"/>
    </source>
</evidence>
<accession>A0A0N1N3E1</accession>
<keyword evidence="1" id="KW-0812">Transmembrane</keyword>
<dbReference type="RefSeq" id="WP_054207656.1">
    <property type="nucleotide sequence ID" value="NZ_LGSZ01000019.1"/>
</dbReference>
<protein>
    <recommendedName>
        <fullName evidence="2">DUF1468 domain-containing protein</fullName>
    </recommendedName>
</protein>
<reference evidence="3 4" key="1">
    <citation type="submission" date="2015-07" db="EMBL/GenBank/DDBJ databases">
        <title>Whole genome sequencing of Bosea vaviloviae isolated from cave pool.</title>
        <authorList>
            <person name="Tan N.E.H."/>
            <person name="Lee Y.P."/>
            <person name="Gan H.M."/>
            <person name="Barton H."/>
            <person name="Savka M.A."/>
        </authorList>
    </citation>
    <scope>NUCLEOTIDE SEQUENCE [LARGE SCALE GENOMIC DNA]</scope>
    <source>
        <strain evidence="3 4">SD260</strain>
    </source>
</reference>
<dbReference type="PATRIC" id="fig|1526658.3.peg.1307"/>
<dbReference type="OrthoDB" id="7914375at2"/>
<keyword evidence="4" id="KW-1185">Reference proteome</keyword>
<evidence type="ECO:0000313" key="3">
    <source>
        <dbReference type="EMBL" id="KPH82545.1"/>
    </source>
</evidence>
<dbReference type="Pfam" id="PF07331">
    <property type="entry name" value="TctB"/>
    <property type="match status" value="1"/>
</dbReference>
<gene>
    <name evidence="3" type="ORF">AE618_03490</name>
</gene>
<feature type="transmembrane region" description="Helical" evidence="1">
    <location>
        <begin position="111"/>
        <end position="133"/>
    </location>
</feature>
<dbReference type="Proteomes" id="UP000037822">
    <property type="component" value="Unassembled WGS sequence"/>
</dbReference>
<evidence type="ECO:0000259" key="2">
    <source>
        <dbReference type="Pfam" id="PF07331"/>
    </source>
</evidence>
<name>A0A0N1N3E1_9HYPH</name>
<keyword evidence="1" id="KW-1133">Transmembrane helix</keyword>
<feature type="transmembrane region" description="Helical" evidence="1">
    <location>
        <begin position="20"/>
        <end position="37"/>
    </location>
</feature>
<feature type="transmembrane region" description="Helical" evidence="1">
    <location>
        <begin position="57"/>
        <end position="75"/>
    </location>
</feature>
<feature type="domain" description="DUF1468" evidence="2">
    <location>
        <begin position="21"/>
        <end position="164"/>
    </location>
</feature>
<organism evidence="3 4">
    <name type="scientific">Bosea vaviloviae</name>
    <dbReference type="NCBI Taxonomy" id="1526658"/>
    <lineage>
        <taxon>Bacteria</taxon>
        <taxon>Pseudomonadati</taxon>
        <taxon>Pseudomonadota</taxon>
        <taxon>Alphaproteobacteria</taxon>
        <taxon>Hyphomicrobiales</taxon>
        <taxon>Boseaceae</taxon>
        <taxon>Bosea</taxon>
    </lineage>
</organism>